<comment type="caution">
    <text evidence="1">The sequence shown here is derived from an EMBL/GenBank/DDBJ whole genome shotgun (WGS) entry which is preliminary data.</text>
</comment>
<evidence type="ECO:0000313" key="1">
    <source>
        <dbReference type="EMBL" id="PHJ25475.1"/>
    </source>
</evidence>
<dbReference type="GeneID" id="94424114"/>
<reference evidence="1 2" key="1">
    <citation type="journal article" date="2017" name="Int. J. Parasitol.">
        <title>The genome of the protozoan parasite Cystoisospora suis and a reverse vaccinology approach to identify vaccine candidates.</title>
        <authorList>
            <person name="Palmieri N."/>
            <person name="Shrestha A."/>
            <person name="Ruttkowski B."/>
            <person name="Beck T."/>
            <person name="Vogl C."/>
            <person name="Tomley F."/>
            <person name="Blake D.P."/>
            <person name="Joachim A."/>
        </authorList>
    </citation>
    <scope>NUCLEOTIDE SEQUENCE [LARGE SCALE GENOMIC DNA]</scope>
    <source>
        <strain evidence="1 2">Wien I</strain>
    </source>
</reference>
<evidence type="ECO:0000313" key="2">
    <source>
        <dbReference type="Proteomes" id="UP000221165"/>
    </source>
</evidence>
<dbReference type="AlphaFoldDB" id="A0A2C6LF88"/>
<organism evidence="1 2">
    <name type="scientific">Cystoisospora suis</name>
    <dbReference type="NCBI Taxonomy" id="483139"/>
    <lineage>
        <taxon>Eukaryota</taxon>
        <taxon>Sar</taxon>
        <taxon>Alveolata</taxon>
        <taxon>Apicomplexa</taxon>
        <taxon>Conoidasida</taxon>
        <taxon>Coccidia</taxon>
        <taxon>Eucoccidiorida</taxon>
        <taxon>Eimeriorina</taxon>
        <taxon>Sarcocystidae</taxon>
        <taxon>Cystoisospora</taxon>
    </lineage>
</organism>
<name>A0A2C6LF88_9APIC</name>
<accession>A0A2C6LF88</accession>
<gene>
    <name evidence="1" type="ORF">CSUI_000672</name>
</gene>
<dbReference type="Proteomes" id="UP000221165">
    <property type="component" value="Unassembled WGS sequence"/>
</dbReference>
<keyword evidence="2" id="KW-1185">Reference proteome</keyword>
<proteinExistence type="predicted"/>
<protein>
    <submittedName>
        <fullName evidence="1">Uncharacterized protein</fullName>
    </submittedName>
</protein>
<dbReference type="VEuPathDB" id="ToxoDB:CSUI_000672"/>
<sequence>MMTNEQLADWGRHAAKRGCRCSGLVHLRHVQHSCSSGLLDVGLYIGTRSGRKRSEGDREVRKYELRGVTTIAAAKGNRSSWLERVCWKWKPREILECRLCVLSRVEALTASQAVCGQEQRVPAATRFAWKFSFSLLLGNQTYRFLLQQPDMVPPLTCRPLQSGLDHVCSMRPPAESRYSLLRTGGLRKHRE</sequence>
<dbReference type="RefSeq" id="XP_067927122.1">
    <property type="nucleotide sequence ID" value="XM_068060903.1"/>
</dbReference>
<dbReference type="EMBL" id="MIGC01000262">
    <property type="protein sequence ID" value="PHJ25475.1"/>
    <property type="molecule type" value="Genomic_DNA"/>
</dbReference>